<dbReference type="EMBL" id="JAKLTR010000019">
    <property type="protein sequence ID" value="MCG2617255.1"/>
    <property type="molecule type" value="Genomic_DNA"/>
</dbReference>
<evidence type="ECO:0000256" key="2">
    <source>
        <dbReference type="ARBA" id="ARBA00022603"/>
    </source>
</evidence>
<feature type="domain" description="SAM-dependent MTase RsmB/NOP-type" evidence="7">
    <location>
        <begin position="18"/>
        <end position="301"/>
    </location>
</feature>
<evidence type="ECO:0000256" key="1">
    <source>
        <dbReference type="ARBA" id="ARBA00022490"/>
    </source>
</evidence>
<keyword evidence="5 6" id="KW-0694">RNA-binding</keyword>
<feature type="binding site" evidence="6">
    <location>
        <begin position="115"/>
        <end position="121"/>
    </location>
    <ligand>
        <name>S-adenosyl-L-methionine</name>
        <dbReference type="ChEBI" id="CHEBI:59789"/>
    </ligand>
</feature>
<comment type="similarity">
    <text evidence="6">Belongs to the class I-like SAM-binding methyltransferase superfamily. RsmB/NOP family.</text>
</comment>
<evidence type="ECO:0000313" key="8">
    <source>
        <dbReference type="EMBL" id="MCG2617255.1"/>
    </source>
</evidence>
<evidence type="ECO:0000256" key="5">
    <source>
        <dbReference type="ARBA" id="ARBA00022884"/>
    </source>
</evidence>
<dbReference type="InterPro" id="IPR049560">
    <property type="entry name" value="MeTrfase_RsmB-F_NOP2_cat"/>
</dbReference>
<feature type="binding site" evidence="6">
    <location>
        <position position="183"/>
    </location>
    <ligand>
        <name>S-adenosyl-L-methionine</name>
        <dbReference type="ChEBI" id="CHEBI:59789"/>
    </ligand>
</feature>
<evidence type="ECO:0000259" key="7">
    <source>
        <dbReference type="PROSITE" id="PS51686"/>
    </source>
</evidence>
<feature type="active site" description="Nucleophile" evidence="6">
    <location>
        <position position="236"/>
    </location>
</feature>
<dbReference type="InterPro" id="IPR029063">
    <property type="entry name" value="SAM-dependent_MTases_sf"/>
</dbReference>
<proteinExistence type="inferred from homology"/>
<protein>
    <recommendedName>
        <fullName evidence="7">SAM-dependent MTase RsmB/NOP-type domain-containing protein</fullName>
    </recommendedName>
</protein>
<dbReference type="Gene3D" id="3.30.70.1170">
    <property type="entry name" value="Sun protein, domain 3"/>
    <property type="match status" value="1"/>
</dbReference>
<dbReference type="InterPro" id="IPR001678">
    <property type="entry name" value="MeTrfase_RsmB-F_NOP2_dom"/>
</dbReference>
<sequence>MQLPQPLLQSLERVDSFDKAAFEQVHASGKQVTSLRVNPAKPIADFPHSHLSALTVNAIPWSRNGYYLSGRPSFTFDPLFHAGTYYVQEASSMFLEQALTQTADLSKPLRVLDLCAAPGGKSTHIQSLLSAESLLVTNEVIRARVNILKDNIIKWGCNNVLVSNNDPKDFAKLEDYFDVIVVDAPCSGSGLFRREPEAMDEWSPDNVVLCSQRQQRILADVWPALKKDGILIYSTCSYSKEEDEDITDWVMENFSVSPEKIQVDPSWNIVETQGKQNAFGYRFWPDKLDGEGFFLACFRKREGDDEAVMKIKNKPIAVNKKDIPILEKWVIGNDYFFLQHLQTVYAWPVALQQDYNWLLNNLRVQYSGTILGELIRDKLVPDHSLAMSVILDKSLPQTELDYKQSIEYLQRKDLKLETEKGWQLVTYQSHPLGWINALPNRINNYYPRELRILKERPE</sequence>
<dbReference type="InterPro" id="IPR023267">
    <property type="entry name" value="RCMT"/>
</dbReference>
<dbReference type="InterPro" id="IPR031341">
    <property type="entry name" value="Methyltr_RsmF_N"/>
</dbReference>
<dbReference type="PANTHER" id="PTHR22807">
    <property type="entry name" value="NOP2 YEAST -RELATED NOL1/NOP2/FMU SUN DOMAIN-CONTAINING"/>
    <property type="match status" value="1"/>
</dbReference>
<accession>A0ABS9KY57</accession>
<dbReference type="Gene3D" id="3.40.50.150">
    <property type="entry name" value="Vaccinia Virus protein VP39"/>
    <property type="match status" value="1"/>
</dbReference>
<evidence type="ECO:0000256" key="4">
    <source>
        <dbReference type="ARBA" id="ARBA00022691"/>
    </source>
</evidence>
<keyword evidence="3 6" id="KW-0808">Transferase</keyword>
<evidence type="ECO:0000313" key="9">
    <source>
        <dbReference type="Proteomes" id="UP001165367"/>
    </source>
</evidence>
<gene>
    <name evidence="8" type="ORF">LZZ85_23365</name>
</gene>
<dbReference type="PANTHER" id="PTHR22807:SF30">
    <property type="entry name" value="28S RRNA (CYTOSINE(4447)-C(5))-METHYLTRANSFERASE-RELATED"/>
    <property type="match status" value="1"/>
</dbReference>
<dbReference type="SUPFAM" id="SSF53335">
    <property type="entry name" value="S-adenosyl-L-methionine-dependent methyltransferases"/>
    <property type="match status" value="1"/>
</dbReference>
<dbReference type="Pfam" id="PF17125">
    <property type="entry name" value="Methyltr_RsmF_N"/>
    <property type="match status" value="1"/>
</dbReference>
<dbReference type="Gene3D" id="2.30.130.60">
    <property type="match status" value="1"/>
</dbReference>
<dbReference type="Proteomes" id="UP001165367">
    <property type="component" value="Unassembled WGS sequence"/>
</dbReference>
<name>A0ABS9KY57_9BACT</name>
<dbReference type="RefSeq" id="WP_237875838.1">
    <property type="nucleotide sequence ID" value="NZ_JAKLTR010000019.1"/>
</dbReference>
<dbReference type="PRINTS" id="PR02008">
    <property type="entry name" value="RCMTFAMILY"/>
</dbReference>
<evidence type="ECO:0000256" key="3">
    <source>
        <dbReference type="ARBA" id="ARBA00022679"/>
    </source>
</evidence>
<feature type="binding site" evidence="6">
    <location>
        <position position="139"/>
    </location>
    <ligand>
        <name>S-adenosyl-L-methionine</name>
        <dbReference type="ChEBI" id="CHEBI:59789"/>
    </ligand>
</feature>
<keyword evidence="1" id="KW-0963">Cytoplasm</keyword>
<dbReference type="Pfam" id="PF01189">
    <property type="entry name" value="Methyltr_RsmB-F"/>
    <property type="match status" value="1"/>
</dbReference>
<feature type="binding site" evidence="6">
    <location>
        <position position="166"/>
    </location>
    <ligand>
        <name>S-adenosyl-L-methionine</name>
        <dbReference type="ChEBI" id="CHEBI:59789"/>
    </ligand>
</feature>
<keyword evidence="2 6" id="KW-0489">Methyltransferase</keyword>
<keyword evidence="9" id="KW-1185">Reference proteome</keyword>
<keyword evidence="4 6" id="KW-0949">S-adenosyl-L-methionine</keyword>
<dbReference type="CDD" id="cd02440">
    <property type="entry name" value="AdoMet_MTases"/>
    <property type="match status" value="1"/>
</dbReference>
<reference evidence="8" key="1">
    <citation type="submission" date="2022-01" db="EMBL/GenBank/DDBJ databases">
        <authorList>
            <person name="Jo J.-H."/>
            <person name="Im W.-T."/>
        </authorList>
    </citation>
    <scope>NUCLEOTIDE SEQUENCE</scope>
    <source>
        <strain evidence="8">NA20</strain>
    </source>
</reference>
<dbReference type="InterPro" id="IPR027391">
    <property type="entry name" value="Nol1_Nop2_Fmu_2"/>
</dbReference>
<dbReference type="Pfam" id="PF13636">
    <property type="entry name" value="Methyltranf_PUA"/>
    <property type="match status" value="1"/>
</dbReference>
<comment type="caution">
    <text evidence="8">The sequence shown here is derived from an EMBL/GenBank/DDBJ whole genome shotgun (WGS) entry which is preliminary data.</text>
</comment>
<evidence type="ECO:0000256" key="6">
    <source>
        <dbReference type="PROSITE-ProRule" id="PRU01023"/>
    </source>
</evidence>
<dbReference type="PROSITE" id="PS51686">
    <property type="entry name" value="SAM_MT_RSMB_NOP"/>
    <property type="match status" value="1"/>
</dbReference>
<organism evidence="8 9">
    <name type="scientific">Terrimonas ginsenosidimutans</name>
    <dbReference type="NCBI Taxonomy" id="2908004"/>
    <lineage>
        <taxon>Bacteria</taxon>
        <taxon>Pseudomonadati</taxon>
        <taxon>Bacteroidota</taxon>
        <taxon>Chitinophagia</taxon>
        <taxon>Chitinophagales</taxon>
        <taxon>Chitinophagaceae</taxon>
        <taxon>Terrimonas</taxon>
    </lineage>
</organism>